<comment type="caution">
    <text evidence="9">The sequence shown here is derived from an EMBL/GenBank/DDBJ whole genome shotgun (WGS) entry which is preliminary data.</text>
</comment>
<comment type="function">
    <text evidence="8">CRISPR (clustered regularly interspaced short palindromic repeat), is an adaptive immune system that provides protection against mobile genetic elements (viruses, transposable elements and conjugative plasmids). CRISPR clusters contain spacers, sequences complementary to antecedent mobile elements, and target invading nucleic acids. CRISPR clusters are transcribed and processed into CRISPR RNA (crRNA). Acts as a dsDNA endonuclease. Involved in the integration of spacer DNA into the CRISPR cassette.</text>
</comment>
<keyword evidence="4 8" id="KW-0378">Hydrolase</keyword>
<dbReference type="Gene3D" id="3.100.10.20">
    <property type="entry name" value="CRISPR-associated endonuclease Cas1, N-terminal domain"/>
    <property type="match status" value="1"/>
</dbReference>
<evidence type="ECO:0000256" key="2">
    <source>
        <dbReference type="ARBA" id="ARBA00022723"/>
    </source>
</evidence>
<evidence type="ECO:0000256" key="6">
    <source>
        <dbReference type="ARBA" id="ARBA00023118"/>
    </source>
</evidence>
<dbReference type="InterPro" id="IPR019851">
    <property type="entry name" value="CRISPR-assoc_Cas1_ECOLI"/>
</dbReference>
<evidence type="ECO:0000256" key="5">
    <source>
        <dbReference type="ARBA" id="ARBA00022842"/>
    </source>
</evidence>
<dbReference type="InterPro" id="IPR002729">
    <property type="entry name" value="CRISPR-assoc_Cas1"/>
</dbReference>
<evidence type="ECO:0000256" key="3">
    <source>
        <dbReference type="ARBA" id="ARBA00022759"/>
    </source>
</evidence>
<dbReference type="PANTHER" id="PTHR34353:SF3">
    <property type="entry name" value="CRISPR-ASSOCIATED ENDONUCLEASE CAS1"/>
    <property type="match status" value="1"/>
</dbReference>
<keyword evidence="1 8" id="KW-0540">Nuclease</keyword>
<gene>
    <name evidence="9" type="primary">cas1e</name>
    <name evidence="8" type="synonym">cas1</name>
    <name evidence="9" type="ORF">GCM10009811_17620</name>
</gene>
<dbReference type="PANTHER" id="PTHR34353">
    <property type="entry name" value="CRISPR-ASSOCIATED ENDONUCLEASE CAS1 1"/>
    <property type="match status" value="1"/>
</dbReference>
<keyword evidence="7 8" id="KW-0238">DNA-binding</keyword>
<dbReference type="NCBIfam" id="TIGR03638">
    <property type="entry name" value="cas1_ECOLI"/>
    <property type="match status" value="1"/>
</dbReference>
<dbReference type="InterPro" id="IPR042206">
    <property type="entry name" value="CRISPR-assoc_Cas1_C"/>
</dbReference>
<dbReference type="CDD" id="cd09719">
    <property type="entry name" value="Cas1_I-E"/>
    <property type="match status" value="1"/>
</dbReference>
<evidence type="ECO:0000256" key="1">
    <source>
        <dbReference type="ARBA" id="ARBA00022722"/>
    </source>
</evidence>
<feature type="binding site" evidence="8">
    <location>
        <position position="158"/>
    </location>
    <ligand>
        <name>Mn(2+)</name>
        <dbReference type="ChEBI" id="CHEBI:29035"/>
    </ligand>
</feature>
<dbReference type="InterPro" id="IPR042211">
    <property type="entry name" value="CRISPR-assoc_Cas1_N"/>
</dbReference>
<keyword evidence="10" id="KW-1185">Reference proteome</keyword>
<feature type="binding site" evidence="8">
    <location>
        <position position="238"/>
    </location>
    <ligand>
        <name>Mn(2+)</name>
        <dbReference type="ChEBI" id="CHEBI:29035"/>
    </ligand>
</feature>
<dbReference type="InterPro" id="IPR050646">
    <property type="entry name" value="Cas1"/>
</dbReference>
<dbReference type="Pfam" id="PF01867">
    <property type="entry name" value="Cas_Cas1"/>
    <property type="match status" value="2"/>
</dbReference>
<evidence type="ECO:0000313" key="10">
    <source>
        <dbReference type="Proteomes" id="UP001499938"/>
    </source>
</evidence>
<proteinExistence type="inferred from homology"/>
<keyword evidence="3 8" id="KW-0255">Endonuclease</keyword>
<accession>A0ABN2LMX3</accession>
<keyword evidence="5 8" id="KW-0460">Magnesium</keyword>
<dbReference type="Gene3D" id="1.20.120.920">
    <property type="entry name" value="CRISPR-associated endonuclease Cas1, C-terminal domain"/>
    <property type="match status" value="1"/>
</dbReference>
<keyword evidence="2 8" id="KW-0479">Metal-binding</keyword>
<sequence length="329" mass="36135">MRPDDLGATAAMKPIPGPPPVGISQLQRAQDRLSFLYVERCVVHRDSNALTVTDERGVVHVPAATIGALLLGPGTNVTHQAMVLVAESGATCVWVGEQGVRYYAHGRTLTNSSRLLEAQATLVSNQSSRLRVAREMYAMRFPGEDVSGLTMQQLRGREGARVRQAYRDAAQEYGVEWKRRDYRPDDFAGSDPINMALSAATTSLYGVCHAVIVALGCAAGLGFVHTGHARSFVFDVADLYKAEVAIPAAFKVAGEHDLEDIPAETRRLVRDLIVERDLLVRCARDVRRLLTDSETDAIEDAPDWDVIYLWDRKGNRVVGGQNHSDEAPW</sequence>
<name>A0ABN2LMX3_9MICO</name>
<keyword evidence="8" id="KW-0464">Manganese</keyword>
<protein>
    <recommendedName>
        <fullName evidence="8">CRISPR-associated endonuclease Cas1</fullName>
        <ecNumber evidence="8">3.1.-.-</ecNumber>
    </recommendedName>
</protein>
<evidence type="ECO:0000256" key="8">
    <source>
        <dbReference type="HAMAP-Rule" id="MF_01470"/>
    </source>
</evidence>
<dbReference type="GO" id="GO:0004519">
    <property type="term" value="F:endonuclease activity"/>
    <property type="evidence" value="ECO:0007669"/>
    <property type="project" value="UniProtKB-KW"/>
</dbReference>
<dbReference type="EMBL" id="BAAAPO010000026">
    <property type="protein sequence ID" value="GAA1793345.1"/>
    <property type="molecule type" value="Genomic_DNA"/>
</dbReference>
<comment type="cofactor">
    <cofactor evidence="8">
        <name>Mg(2+)</name>
        <dbReference type="ChEBI" id="CHEBI:18420"/>
    </cofactor>
    <cofactor evidence="8">
        <name>Mn(2+)</name>
        <dbReference type="ChEBI" id="CHEBI:29035"/>
    </cofactor>
</comment>
<evidence type="ECO:0000313" key="9">
    <source>
        <dbReference type="EMBL" id="GAA1793345.1"/>
    </source>
</evidence>
<keyword evidence="6 8" id="KW-0051">Antiviral defense</keyword>
<dbReference type="HAMAP" id="MF_01470">
    <property type="entry name" value="Cas1"/>
    <property type="match status" value="1"/>
</dbReference>
<reference evidence="9 10" key="1">
    <citation type="journal article" date="2019" name="Int. J. Syst. Evol. Microbiol.">
        <title>The Global Catalogue of Microorganisms (GCM) 10K type strain sequencing project: providing services to taxonomists for standard genome sequencing and annotation.</title>
        <authorList>
            <consortium name="The Broad Institute Genomics Platform"/>
            <consortium name="The Broad Institute Genome Sequencing Center for Infectious Disease"/>
            <person name="Wu L."/>
            <person name="Ma J."/>
        </authorList>
    </citation>
    <scope>NUCLEOTIDE SEQUENCE [LARGE SCALE GENOMIC DNA]</scope>
    <source>
        <strain evidence="9 10">JCM 15592</strain>
    </source>
</reference>
<dbReference type="InterPro" id="IPR033641">
    <property type="entry name" value="Cas1_I-E"/>
</dbReference>
<evidence type="ECO:0000256" key="4">
    <source>
        <dbReference type="ARBA" id="ARBA00022801"/>
    </source>
</evidence>
<comment type="similarity">
    <text evidence="8">Belongs to the CRISPR-associated endonuclease Cas1 family.</text>
</comment>
<evidence type="ECO:0000256" key="7">
    <source>
        <dbReference type="ARBA" id="ARBA00023125"/>
    </source>
</evidence>
<comment type="subunit">
    <text evidence="8">Homodimer, forms a heterotetramer with a Cas2 homodimer.</text>
</comment>
<dbReference type="Proteomes" id="UP001499938">
    <property type="component" value="Unassembled WGS sequence"/>
</dbReference>
<organism evidence="9 10">
    <name type="scientific">Nostocoides veronense</name>
    <dbReference type="NCBI Taxonomy" id="330836"/>
    <lineage>
        <taxon>Bacteria</taxon>
        <taxon>Bacillati</taxon>
        <taxon>Actinomycetota</taxon>
        <taxon>Actinomycetes</taxon>
        <taxon>Micrococcales</taxon>
        <taxon>Intrasporangiaceae</taxon>
        <taxon>Nostocoides</taxon>
    </lineage>
</organism>
<dbReference type="EC" id="3.1.-.-" evidence="8"/>
<dbReference type="RefSeq" id="WP_344083721.1">
    <property type="nucleotide sequence ID" value="NZ_BAAAPO010000026.1"/>
</dbReference>
<feature type="binding site" evidence="8">
    <location>
        <position position="225"/>
    </location>
    <ligand>
        <name>Mn(2+)</name>
        <dbReference type="ChEBI" id="CHEBI:29035"/>
    </ligand>
</feature>